<evidence type="ECO:0000313" key="2">
    <source>
        <dbReference type="Proteomes" id="UP000478090"/>
    </source>
</evidence>
<protein>
    <submittedName>
        <fullName evidence="1">Uncharacterized protein</fullName>
    </submittedName>
</protein>
<dbReference type="EMBL" id="WWCM01000003">
    <property type="protein sequence ID" value="MYM38890.1"/>
    <property type="molecule type" value="Genomic_DNA"/>
</dbReference>
<dbReference type="Proteomes" id="UP000478090">
    <property type="component" value="Unassembled WGS sequence"/>
</dbReference>
<gene>
    <name evidence="1" type="ORF">GTP27_06060</name>
</gene>
<reference evidence="1 2" key="1">
    <citation type="submission" date="2019-12" db="EMBL/GenBank/DDBJ databases">
        <title>Novel species isolated from a subtropical stream in China.</title>
        <authorList>
            <person name="Lu H."/>
        </authorList>
    </citation>
    <scope>NUCLEOTIDE SEQUENCE [LARGE SCALE GENOMIC DNA]</scope>
    <source>
        <strain evidence="1 2">CY13W</strain>
    </source>
</reference>
<name>A0ABW9VJQ4_9BURK</name>
<comment type="caution">
    <text evidence="1">The sequence shown here is derived from an EMBL/GenBank/DDBJ whole genome shotgun (WGS) entry which is preliminary data.</text>
</comment>
<sequence length="219" mass="24859">MDASETIPIERRLLERLTDHLARRGGAPDLQQALNAALEMWLGEQLKLRIDNDPASVRGYQWKTVFLPEGTLLCTRTYGESQYARVHGEEIIFQGRAVTPNRLAHWAGRGRRNAWNDIYVRRPQDKFYIRAQRLRAQLAQELERVTSALPVPAPVASNSAEVMSAVVTALQASEQTKLAFAALFPSPAPDVQRDCSQGEGWNLPERRKYRYRIEDVAFS</sequence>
<accession>A0ABW9VJQ4</accession>
<evidence type="ECO:0000313" key="1">
    <source>
        <dbReference type="EMBL" id="MYM38890.1"/>
    </source>
</evidence>
<proteinExistence type="predicted"/>
<keyword evidence="2" id="KW-1185">Reference proteome</keyword>
<organism evidence="1 2">
    <name type="scientific">Duganella qianjiadongensis</name>
    <dbReference type="NCBI Taxonomy" id="2692176"/>
    <lineage>
        <taxon>Bacteria</taxon>
        <taxon>Pseudomonadati</taxon>
        <taxon>Pseudomonadota</taxon>
        <taxon>Betaproteobacteria</taxon>
        <taxon>Burkholderiales</taxon>
        <taxon>Oxalobacteraceae</taxon>
        <taxon>Telluria group</taxon>
        <taxon>Duganella</taxon>
    </lineage>
</organism>
<dbReference type="RefSeq" id="WP_161038289.1">
    <property type="nucleotide sequence ID" value="NZ_WWCM01000003.1"/>
</dbReference>